<feature type="transmembrane region" description="Helical" evidence="5">
    <location>
        <begin position="97"/>
        <end position="116"/>
    </location>
</feature>
<evidence type="ECO:0000256" key="4">
    <source>
        <dbReference type="ARBA" id="ARBA00023136"/>
    </source>
</evidence>
<evidence type="ECO:0000256" key="2">
    <source>
        <dbReference type="ARBA" id="ARBA00022692"/>
    </source>
</evidence>
<feature type="transmembrane region" description="Helical" evidence="5">
    <location>
        <begin position="414"/>
        <end position="436"/>
    </location>
</feature>
<dbReference type="PROSITE" id="PS50850">
    <property type="entry name" value="MFS"/>
    <property type="match status" value="1"/>
</dbReference>
<feature type="transmembrane region" description="Helical" evidence="5">
    <location>
        <begin position="192"/>
        <end position="221"/>
    </location>
</feature>
<evidence type="ECO:0000313" key="7">
    <source>
        <dbReference type="EMBL" id="KAE8377293.1"/>
    </source>
</evidence>
<feature type="transmembrane region" description="Helical" evidence="5">
    <location>
        <begin position="321"/>
        <end position="341"/>
    </location>
</feature>
<keyword evidence="4 5" id="KW-0472">Membrane</keyword>
<dbReference type="EMBL" id="ML736226">
    <property type="protein sequence ID" value="KAE8377293.1"/>
    <property type="molecule type" value="Genomic_DNA"/>
</dbReference>
<dbReference type="AlphaFoldDB" id="A0A5N7B5I9"/>
<dbReference type="InterPro" id="IPR011701">
    <property type="entry name" value="MFS"/>
</dbReference>
<evidence type="ECO:0000259" key="6">
    <source>
        <dbReference type="PROSITE" id="PS50850"/>
    </source>
</evidence>
<dbReference type="InterPro" id="IPR036259">
    <property type="entry name" value="MFS_trans_sf"/>
</dbReference>
<dbReference type="Gene3D" id="1.20.1250.20">
    <property type="entry name" value="MFS general substrate transporter like domains"/>
    <property type="match status" value="1"/>
</dbReference>
<accession>A0A5N7B5I9</accession>
<dbReference type="PANTHER" id="PTHR23508">
    <property type="entry name" value="CARBOXYLIC ACID TRANSPORTER PROTEIN HOMOLOG"/>
    <property type="match status" value="1"/>
</dbReference>
<keyword evidence="8" id="KW-1185">Reference proteome</keyword>
<feature type="transmembrane region" description="Helical" evidence="5">
    <location>
        <begin position="123"/>
        <end position="144"/>
    </location>
</feature>
<feature type="transmembrane region" description="Helical" evidence="5">
    <location>
        <begin position="227"/>
        <end position="248"/>
    </location>
</feature>
<dbReference type="OrthoDB" id="2153661at2759"/>
<proteinExistence type="predicted"/>
<dbReference type="GO" id="GO:0046943">
    <property type="term" value="F:carboxylic acid transmembrane transporter activity"/>
    <property type="evidence" value="ECO:0007669"/>
    <property type="project" value="TreeGrafter"/>
</dbReference>
<dbReference type="Pfam" id="PF07690">
    <property type="entry name" value="MFS_1"/>
    <property type="match status" value="1"/>
</dbReference>
<gene>
    <name evidence="7" type="ORF">BDV26DRAFT_282016</name>
</gene>
<protein>
    <submittedName>
        <fullName evidence="7">Major facilitator superfamily domain-containing protein</fullName>
    </submittedName>
</protein>
<sequence length="510" mass="55138">MASVESSPADSSMIKDADVTVSNWAGLQGRENTLEGTEDIETGQSKKSSGVLNVIISGLALFSDGYNAQISECLPLTSFLVHGRYKDGMSPTIKGRLSNSFLIGEIFGMLFFGVLIDRVGRRTGVVAATTFLVLGIALAAAAHGTSELGMFWMMIIARGVAGFGAGGEYPVCATSATEAADETTMLRKNRGFLVASTTDFAVDLGFVSAGIVALIVLAAFGQETRAGVWRVSFGIGFVLPLVICFFRIRMINSTQYQKHSIKSRYPYGLILRRYWKPMLGTLLTFAALAWFCYDFVTYPFGIFSSTIIQQLMTDNSTVQNIGYGTVINCFYLPGCLLGGYLMDKIGRKQNMTLGFMLWAIWGFILGGALHPIQTIFPLFVVMYGIFMALGEMGPGVSTFLCAAESFPTPLRGHFLGFAAAVGKAGASIGTEVFTPIQNSFDTTAKGQQAVFLIASAFTVVGGLIAWFLIPDMSRELEDEDARFKAYLEENGYDVSHYGDAALQVDKKSGH</sequence>
<evidence type="ECO:0000256" key="1">
    <source>
        <dbReference type="ARBA" id="ARBA00004141"/>
    </source>
</evidence>
<feature type="transmembrane region" description="Helical" evidence="5">
    <location>
        <begin position="279"/>
        <end position="301"/>
    </location>
</feature>
<evidence type="ECO:0000256" key="5">
    <source>
        <dbReference type="SAM" id="Phobius"/>
    </source>
</evidence>
<dbReference type="PANTHER" id="PTHR23508:SF10">
    <property type="entry name" value="CARBOXYLIC ACID TRANSPORTER PROTEIN HOMOLOG"/>
    <property type="match status" value="1"/>
</dbReference>
<keyword evidence="3 5" id="KW-1133">Transmembrane helix</keyword>
<comment type="subcellular location">
    <subcellularLocation>
        <location evidence="1">Membrane</location>
        <topology evidence="1">Multi-pass membrane protein</topology>
    </subcellularLocation>
</comment>
<feature type="transmembrane region" description="Helical" evidence="5">
    <location>
        <begin position="150"/>
        <end position="171"/>
    </location>
</feature>
<evidence type="ECO:0000256" key="3">
    <source>
        <dbReference type="ARBA" id="ARBA00022989"/>
    </source>
</evidence>
<feature type="domain" description="Major facilitator superfamily (MFS) profile" evidence="6">
    <location>
        <begin position="53"/>
        <end position="473"/>
    </location>
</feature>
<organism evidence="7 8">
    <name type="scientific">Aspergillus bertholletiae</name>
    <dbReference type="NCBI Taxonomy" id="1226010"/>
    <lineage>
        <taxon>Eukaryota</taxon>
        <taxon>Fungi</taxon>
        <taxon>Dikarya</taxon>
        <taxon>Ascomycota</taxon>
        <taxon>Pezizomycotina</taxon>
        <taxon>Eurotiomycetes</taxon>
        <taxon>Eurotiomycetidae</taxon>
        <taxon>Eurotiales</taxon>
        <taxon>Aspergillaceae</taxon>
        <taxon>Aspergillus</taxon>
        <taxon>Aspergillus subgen. Circumdati</taxon>
    </lineage>
</organism>
<feature type="transmembrane region" description="Helical" evidence="5">
    <location>
        <begin position="378"/>
        <end position="402"/>
    </location>
</feature>
<dbReference type="GO" id="GO:0005886">
    <property type="term" value="C:plasma membrane"/>
    <property type="evidence" value="ECO:0007669"/>
    <property type="project" value="TreeGrafter"/>
</dbReference>
<keyword evidence="2 5" id="KW-0812">Transmembrane</keyword>
<feature type="transmembrane region" description="Helical" evidence="5">
    <location>
        <begin position="448"/>
        <end position="469"/>
    </location>
</feature>
<dbReference type="Proteomes" id="UP000326198">
    <property type="component" value="Unassembled WGS sequence"/>
</dbReference>
<name>A0A5N7B5I9_9EURO</name>
<reference evidence="7 8" key="1">
    <citation type="submission" date="2019-04" db="EMBL/GenBank/DDBJ databases">
        <title>Friends and foes A comparative genomics studyof 23 Aspergillus species from section Flavi.</title>
        <authorList>
            <consortium name="DOE Joint Genome Institute"/>
            <person name="Kjaerbolling I."/>
            <person name="Vesth T."/>
            <person name="Frisvad J.C."/>
            <person name="Nybo J.L."/>
            <person name="Theobald S."/>
            <person name="Kildgaard S."/>
            <person name="Isbrandt T."/>
            <person name="Kuo A."/>
            <person name="Sato A."/>
            <person name="Lyhne E.K."/>
            <person name="Kogle M.E."/>
            <person name="Wiebenga A."/>
            <person name="Kun R.S."/>
            <person name="Lubbers R.J."/>
            <person name="Makela M.R."/>
            <person name="Barry K."/>
            <person name="Chovatia M."/>
            <person name="Clum A."/>
            <person name="Daum C."/>
            <person name="Haridas S."/>
            <person name="He G."/>
            <person name="LaButti K."/>
            <person name="Lipzen A."/>
            <person name="Mondo S."/>
            <person name="Riley R."/>
            <person name="Salamov A."/>
            <person name="Simmons B.A."/>
            <person name="Magnuson J.K."/>
            <person name="Henrissat B."/>
            <person name="Mortensen U.H."/>
            <person name="Larsen T.O."/>
            <person name="Devries R.P."/>
            <person name="Grigoriev I.V."/>
            <person name="Machida M."/>
            <person name="Baker S.E."/>
            <person name="Andersen M.R."/>
        </authorList>
    </citation>
    <scope>NUCLEOTIDE SEQUENCE [LARGE SCALE GENOMIC DNA]</scope>
    <source>
        <strain evidence="7 8">IBT 29228</strain>
    </source>
</reference>
<dbReference type="SUPFAM" id="SSF103473">
    <property type="entry name" value="MFS general substrate transporter"/>
    <property type="match status" value="1"/>
</dbReference>
<dbReference type="PROSITE" id="PS00216">
    <property type="entry name" value="SUGAR_TRANSPORT_1"/>
    <property type="match status" value="1"/>
</dbReference>
<dbReference type="InterPro" id="IPR020846">
    <property type="entry name" value="MFS_dom"/>
</dbReference>
<dbReference type="InterPro" id="IPR005829">
    <property type="entry name" value="Sugar_transporter_CS"/>
</dbReference>
<feature type="transmembrane region" description="Helical" evidence="5">
    <location>
        <begin position="353"/>
        <end position="372"/>
    </location>
</feature>
<evidence type="ECO:0000313" key="8">
    <source>
        <dbReference type="Proteomes" id="UP000326198"/>
    </source>
</evidence>